<comment type="caution">
    <text evidence="3">The sequence shown here is derived from an EMBL/GenBank/DDBJ whole genome shotgun (WGS) entry which is preliminary data.</text>
</comment>
<evidence type="ECO:0000256" key="2">
    <source>
        <dbReference type="SAM" id="Phobius"/>
    </source>
</evidence>
<protein>
    <submittedName>
        <fullName evidence="3">Uncharacterized protein</fullName>
    </submittedName>
</protein>
<reference evidence="3 4" key="1">
    <citation type="journal article" date="2016" name="Nat. Commun.">
        <title>Thousands of microbial genomes shed light on interconnected biogeochemical processes in an aquifer system.</title>
        <authorList>
            <person name="Anantharaman K."/>
            <person name="Brown C.T."/>
            <person name="Hug L.A."/>
            <person name="Sharon I."/>
            <person name="Castelle C.J."/>
            <person name="Probst A.J."/>
            <person name="Thomas B.C."/>
            <person name="Singh A."/>
            <person name="Wilkins M.J."/>
            <person name="Karaoz U."/>
            <person name="Brodie E.L."/>
            <person name="Williams K.H."/>
            <person name="Hubbard S.S."/>
            <person name="Banfield J.F."/>
        </authorList>
    </citation>
    <scope>NUCLEOTIDE SEQUENCE [LARGE SCALE GENOMIC DNA]</scope>
</reference>
<evidence type="ECO:0000256" key="1">
    <source>
        <dbReference type="SAM" id="MobiDB-lite"/>
    </source>
</evidence>
<evidence type="ECO:0000313" key="4">
    <source>
        <dbReference type="Proteomes" id="UP000178720"/>
    </source>
</evidence>
<feature type="compositionally biased region" description="Polar residues" evidence="1">
    <location>
        <begin position="9"/>
        <end position="22"/>
    </location>
</feature>
<keyword evidence="2" id="KW-1133">Transmembrane helix</keyword>
<name>A0A1F4Y1J3_9BACT</name>
<evidence type="ECO:0000313" key="3">
    <source>
        <dbReference type="EMBL" id="OGC87847.1"/>
    </source>
</evidence>
<feature type="transmembrane region" description="Helical" evidence="2">
    <location>
        <begin position="57"/>
        <end position="75"/>
    </location>
</feature>
<organism evidence="3 4">
    <name type="scientific">Candidatus Adlerbacteria bacterium RIFCSPHIGHO2_02_FULL_54_18</name>
    <dbReference type="NCBI Taxonomy" id="1797241"/>
    <lineage>
        <taxon>Bacteria</taxon>
        <taxon>Candidatus Adleribacteriota</taxon>
    </lineage>
</organism>
<dbReference type="Proteomes" id="UP000178720">
    <property type="component" value="Unassembled WGS sequence"/>
</dbReference>
<gene>
    <name evidence="3" type="ORF">A3D70_01300</name>
</gene>
<feature type="region of interest" description="Disordered" evidence="1">
    <location>
        <begin position="1"/>
        <end position="47"/>
    </location>
</feature>
<proteinExistence type="predicted"/>
<sequence>MQEMKGEGQNKQQGLSWSTPASGAQAPKQPTPAPVSAHAPITAIMPPTPKGGGGAKYAGMIGIGILAGVLAAWGYSTLYAPVATNTTSEKTTTDTSNTNDKNITAVGALGVDTNTLPTIGSSASLSIMSPQRPGDSVAIESAIVAVPTWIVVYEDKDGTPGNALGAALFFPGQPSGTVELLRSTVSGKSYLAVKQQDNGDRKFSLKDDAYLAENGKVMWVPFEVK</sequence>
<accession>A0A1F4Y1J3</accession>
<keyword evidence="2" id="KW-0812">Transmembrane</keyword>
<dbReference type="EMBL" id="MEWV01000022">
    <property type="protein sequence ID" value="OGC87847.1"/>
    <property type="molecule type" value="Genomic_DNA"/>
</dbReference>
<dbReference type="AlphaFoldDB" id="A0A1F4Y1J3"/>
<keyword evidence="2" id="KW-0472">Membrane</keyword>